<sequence>MSYKRFKYFHISKMKKIRFLSIKSSSKLCVIFLHGFMSDIEGEKPLNFAKFCHRKKINFLALEYSGHGKSYGKFTDGNISSWTNDAYKVIKSRFKNLNFIIIGSSMGSWIALNLIKKFQEKVKGFIGIGSAPEFLERLMW</sequence>
<feature type="non-terminal residue" evidence="4">
    <location>
        <position position="140"/>
    </location>
</feature>
<dbReference type="InterPro" id="IPR029058">
    <property type="entry name" value="AB_hydrolase_fold"/>
</dbReference>
<keyword evidence="1" id="KW-0378">Hydrolase</keyword>
<dbReference type="Gene3D" id="3.40.50.1820">
    <property type="entry name" value="alpha/beta hydrolase"/>
    <property type="match status" value="1"/>
</dbReference>
<feature type="domain" description="Serine aminopeptidase S33" evidence="3">
    <location>
        <begin position="26"/>
        <end position="131"/>
    </location>
</feature>
<dbReference type="SUPFAM" id="SSF53474">
    <property type="entry name" value="alpha/beta-Hydrolases"/>
    <property type="match status" value="1"/>
</dbReference>
<dbReference type="AlphaFoldDB" id="A0A382X2I8"/>
<dbReference type="InterPro" id="IPR052382">
    <property type="entry name" value="ABHD10_acyl-thioesterase"/>
</dbReference>
<keyword evidence="2" id="KW-0472">Membrane</keyword>
<evidence type="ECO:0000259" key="3">
    <source>
        <dbReference type="Pfam" id="PF12146"/>
    </source>
</evidence>
<evidence type="ECO:0000313" key="4">
    <source>
        <dbReference type="EMBL" id="SVD65193.1"/>
    </source>
</evidence>
<name>A0A382X2I8_9ZZZZ</name>
<dbReference type="GO" id="GO:0008474">
    <property type="term" value="F:palmitoyl-(protein) hydrolase activity"/>
    <property type="evidence" value="ECO:0007669"/>
    <property type="project" value="TreeGrafter"/>
</dbReference>
<protein>
    <recommendedName>
        <fullName evidence="3">Serine aminopeptidase S33 domain-containing protein</fullName>
    </recommendedName>
</protein>
<dbReference type="GO" id="GO:0005739">
    <property type="term" value="C:mitochondrion"/>
    <property type="evidence" value="ECO:0007669"/>
    <property type="project" value="TreeGrafter"/>
</dbReference>
<dbReference type="GO" id="GO:0004553">
    <property type="term" value="F:hydrolase activity, hydrolyzing O-glycosyl compounds"/>
    <property type="evidence" value="ECO:0007669"/>
    <property type="project" value="TreeGrafter"/>
</dbReference>
<feature type="transmembrane region" description="Helical" evidence="2">
    <location>
        <begin position="97"/>
        <end position="115"/>
    </location>
</feature>
<organism evidence="4">
    <name type="scientific">marine metagenome</name>
    <dbReference type="NCBI Taxonomy" id="408172"/>
    <lineage>
        <taxon>unclassified sequences</taxon>
        <taxon>metagenomes</taxon>
        <taxon>ecological metagenomes</taxon>
    </lineage>
</organism>
<evidence type="ECO:0000256" key="2">
    <source>
        <dbReference type="SAM" id="Phobius"/>
    </source>
</evidence>
<keyword evidence="2" id="KW-0812">Transmembrane</keyword>
<dbReference type="Pfam" id="PF12146">
    <property type="entry name" value="Hydrolase_4"/>
    <property type="match status" value="1"/>
</dbReference>
<proteinExistence type="predicted"/>
<dbReference type="PANTHER" id="PTHR16138:SF7">
    <property type="entry name" value="PALMITOYL-PROTEIN THIOESTERASE ABHD10, MITOCHONDRIAL"/>
    <property type="match status" value="1"/>
</dbReference>
<evidence type="ECO:0000256" key="1">
    <source>
        <dbReference type="ARBA" id="ARBA00022801"/>
    </source>
</evidence>
<dbReference type="PANTHER" id="PTHR16138">
    <property type="entry name" value="MYCOPHENOLIC ACID ACYL-GLUCURONIDE ESTERASE, MITOCHONDRIAL"/>
    <property type="match status" value="1"/>
</dbReference>
<reference evidence="4" key="1">
    <citation type="submission" date="2018-05" db="EMBL/GenBank/DDBJ databases">
        <authorList>
            <person name="Lanie J.A."/>
            <person name="Ng W.-L."/>
            <person name="Kazmierczak K.M."/>
            <person name="Andrzejewski T.M."/>
            <person name="Davidsen T.M."/>
            <person name="Wayne K.J."/>
            <person name="Tettelin H."/>
            <person name="Glass J.I."/>
            <person name="Rusch D."/>
            <person name="Podicherti R."/>
            <person name="Tsui H.-C.T."/>
            <person name="Winkler M.E."/>
        </authorList>
    </citation>
    <scope>NUCLEOTIDE SEQUENCE</scope>
</reference>
<dbReference type="EMBL" id="UINC01164372">
    <property type="protein sequence ID" value="SVD65193.1"/>
    <property type="molecule type" value="Genomic_DNA"/>
</dbReference>
<dbReference type="InterPro" id="IPR022742">
    <property type="entry name" value="Hydrolase_4"/>
</dbReference>
<accession>A0A382X2I8</accession>
<gene>
    <name evidence="4" type="ORF">METZ01_LOCUS418047</name>
</gene>
<keyword evidence="2" id="KW-1133">Transmembrane helix</keyword>